<feature type="compositionally biased region" description="Polar residues" evidence="4">
    <location>
        <begin position="230"/>
        <end position="277"/>
    </location>
</feature>
<feature type="region of interest" description="Disordered" evidence="4">
    <location>
        <begin position="1"/>
        <end position="28"/>
    </location>
</feature>
<gene>
    <name evidence="7" type="primary">107370884</name>
</gene>
<evidence type="ECO:0000313" key="7">
    <source>
        <dbReference type="EnsemblMetazoa" id="tetur02g03440.1"/>
    </source>
</evidence>
<dbReference type="InterPro" id="IPR000340">
    <property type="entry name" value="Dual-sp_phosphatase_cat-dom"/>
</dbReference>
<dbReference type="STRING" id="32264.T1JV60"/>
<dbReference type="SMART" id="SM00195">
    <property type="entry name" value="DSPc"/>
    <property type="match status" value="1"/>
</dbReference>
<dbReference type="GO" id="GO:0005737">
    <property type="term" value="C:cytoplasm"/>
    <property type="evidence" value="ECO:0007669"/>
    <property type="project" value="TreeGrafter"/>
</dbReference>
<dbReference type="EnsemblMetazoa" id="tetur02g03440.1">
    <property type="protein sequence ID" value="tetur02g03440.1"/>
    <property type="gene ID" value="tetur02g03440"/>
</dbReference>
<dbReference type="CDD" id="cd14514">
    <property type="entry name" value="DUSP14-like"/>
    <property type="match status" value="1"/>
</dbReference>
<keyword evidence="3" id="KW-0904">Protein phosphatase</keyword>
<evidence type="ECO:0000256" key="4">
    <source>
        <dbReference type="SAM" id="MobiDB-lite"/>
    </source>
</evidence>
<dbReference type="Pfam" id="PF00782">
    <property type="entry name" value="DSPc"/>
    <property type="match status" value="1"/>
</dbReference>
<dbReference type="OMA" id="INEHEMQ"/>
<dbReference type="InterPro" id="IPR029021">
    <property type="entry name" value="Prot-tyrosine_phosphatase-like"/>
</dbReference>
<dbReference type="OrthoDB" id="285418at2759"/>
<evidence type="ECO:0000313" key="8">
    <source>
        <dbReference type="Proteomes" id="UP000015104"/>
    </source>
</evidence>
<comment type="similarity">
    <text evidence="1">Belongs to the protein-tyrosine phosphatase family. Non-receptor class dual specificity subfamily.</text>
</comment>
<dbReference type="PANTHER" id="PTHR45961:SF6">
    <property type="entry name" value="IP21249P"/>
    <property type="match status" value="1"/>
</dbReference>
<dbReference type="PROSITE" id="PS50054">
    <property type="entry name" value="TYR_PHOSPHATASE_DUAL"/>
    <property type="match status" value="1"/>
</dbReference>
<feature type="domain" description="Tyrosine specific protein phosphatases" evidence="6">
    <location>
        <begin position="103"/>
        <end position="164"/>
    </location>
</feature>
<dbReference type="EMBL" id="CAEY01000791">
    <property type="status" value="NOT_ANNOTATED_CDS"/>
    <property type="molecule type" value="Genomic_DNA"/>
</dbReference>
<dbReference type="PROSITE" id="PS00383">
    <property type="entry name" value="TYR_PHOSPHATASE_1"/>
    <property type="match status" value="1"/>
</dbReference>
<organism evidence="7 8">
    <name type="scientific">Tetranychus urticae</name>
    <name type="common">Two-spotted spider mite</name>
    <dbReference type="NCBI Taxonomy" id="32264"/>
    <lineage>
        <taxon>Eukaryota</taxon>
        <taxon>Metazoa</taxon>
        <taxon>Ecdysozoa</taxon>
        <taxon>Arthropoda</taxon>
        <taxon>Chelicerata</taxon>
        <taxon>Arachnida</taxon>
        <taxon>Acari</taxon>
        <taxon>Acariformes</taxon>
        <taxon>Trombidiformes</taxon>
        <taxon>Prostigmata</taxon>
        <taxon>Eleutherengona</taxon>
        <taxon>Raphignathae</taxon>
        <taxon>Tetranychoidea</taxon>
        <taxon>Tetranychidae</taxon>
        <taxon>Tetranychus</taxon>
    </lineage>
</organism>
<feature type="region of interest" description="Disordered" evidence="4">
    <location>
        <begin position="230"/>
        <end position="295"/>
    </location>
</feature>
<accession>T1JV60</accession>
<dbReference type="Proteomes" id="UP000015104">
    <property type="component" value="Unassembled WGS sequence"/>
</dbReference>
<evidence type="ECO:0000256" key="2">
    <source>
        <dbReference type="ARBA" id="ARBA00022801"/>
    </source>
</evidence>
<evidence type="ECO:0000259" key="5">
    <source>
        <dbReference type="PROSITE" id="PS50054"/>
    </source>
</evidence>
<evidence type="ECO:0008006" key="9">
    <source>
        <dbReference type="Google" id="ProtNLM"/>
    </source>
</evidence>
<name>T1JV60_TETUR</name>
<dbReference type="AlphaFoldDB" id="T1JV60"/>
<dbReference type="Gene3D" id="3.90.190.10">
    <property type="entry name" value="Protein tyrosine phosphatase superfamily"/>
    <property type="match status" value="1"/>
</dbReference>
<keyword evidence="2" id="KW-0378">Hydrolase</keyword>
<evidence type="ECO:0000259" key="6">
    <source>
        <dbReference type="PROSITE" id="PS50056"/>
    </source>
</evidence>
<feature type="compositionally biased region" description="Basic and acidic residues" evidence="4">
    <location>
        <begin position="279"/>
        <end position="295"/>
    </location>
</feature>
<protein>
    <recommendedName>
        <fullName evidence="9">Protein-tyrosine-phosphatase</fullName>
    </recommendedName>
</protein>
<dbReference type="InterPro" id="IPR000387">
    <property type="entry name" value="Tyr_Pase_dom"/>
</dbReference>
<dbReference type="KEGG" id="tut:107370884"/>
<dbReference type="HOGENOM" id="CLU_944352_0_0_1"/>
<reference evidence="8" key="1">
    <citation type="submission" date="2011-08" db="EMBL/GenBank/DDBJ databases">
        <authorList>
            <person name="Rombauts S."/>
        </authorList>
    </citation>
    <scope>NUCLEOTIDE SEQUENCE</scope>
    <source>
        <strain evidence="8">London</strain>
    </source>
</reference>
<feature type="domain" description="Tyrosine-protein phosphatase" evidence="5">
    <location>
        <begin position="46"/>
        <end position="186"/>
    </location>
</feature>
<dbReference type="InterPro" id="IPR052103">
    <property type="entry name" value="Dual_spec_Phospatases"/>
</dbReference>
<sequence length="295" mass="32771">MNNPEKDKTSSPQRHGQTQSQQTQVGSNDQENLQQFSILLTPAYAAFSQIIDGLFLTGVGGMTFDNFRKNKITNIINCTREAPNWRLPGVECFRIAVDDSPTEDLLSHLDSATDKIYSILSNGGRAVVHCVAGVSRSASLVIAYLIKYKKMTLHDAYNHVQSRRRVIRPNNGFFKQLITFEKKILGSNSVKMVTLLRDDVQIEIPDFFEKEHKRFVILETLKVKAANLRTAQSATPSTMASTSENSNSIVTNESSTPQNSAQSSKESPTINSSSTVSPEEEKKLTDSSLDHISKE</sequence>
<dbReference type="InterPro" id="IPR016130">
    <property type="entry name" value="Tyr_Pase_AS"/>
</dbReference>
<feature type="compositionally biased region" description="Low complexity" evidence="4">
    <location>
        <begin position="16"/>
        <end position="27"/>
    </location>
</feature>
<evidence type="ECO:0000256" key="3">
    <source>
        <dbReference type="ARBA" id="ARBA00022912"/>
    </source>
</evidence>
<dbReference type="PROSITE" id="PS50056">
    <property type="entry name" value="TYR_PHOSPHATASE_2"/>
    <property type="match status" value="1"/>
</dbReference>
<dbReference type="InterPro" id="IPR020422">
    <property type="entry name" value="TYR_PHOSPHATASE_DUAL_dom"/>
</dbReference>
<dbReference type="GO" id="GO:0004721">
    <property type="term" value="F:phosphoprotein phosphatase activity"/>
    <property type="evidence" value="ECO:0007669"/>
    <property type="project" value="UniProtKB-KW"/>
</dbReference>
<dbReference type="eggNOG" id="KOG1718">
    <property type="taxonomic scope" value="Eukaryota"/>
</dbReference>
<dbReference type="SUPFAM" id="SSF52799">
    <property type="entry name" value="(Phosphotyrosine protein) phosphatases II"/>
    <property type="match status" value="1"/>
</dbReference>
<keyword evidence="8" id="KW-1185">Reference proteome</keyword>
<proteinExistence type="inferred from homology"/>
<evidence type="ECO:0000256" key="1">
    <source>
        <dbReference type="ARBA" id="ARBA00008601"/>
    </source>
</evidence>
<reference evidence="7" key="2">
    <citation type="submission" date="2015-06" db="UniProtKB">
        <authorList>
            <consortium name="EnsemblMetazoa"/>
        </authorList>
    </citation>
    <scope>IDENTIFICATION</scope>
</reference>
<dbReference type="PANTHER" id="PTHR45961">
    <property type="entry name" value="IP21249P"/>
    <property type="match status" value="1"/>
</dbReference>